<dbReference type="GO" id="GO:0005524">
    <property type="term" value="F:ATP binding"/>
    <property type="evidence" value="ECO:0007669"/>
    <property type="project" value="UniProtKB-UniRule"/>
</dbReference>
<keyword evidence="5 8" id="KW-0547">Nucleotide-binding</keyword>
<dbReference type="STRING" id="1137799.GZ78_09010"/>
<dbReference type="InterPro" id="IPR011063">
    <property type="entry name" value="TilS/TtcA_N"/>
</dbReference>
<evidence type="ECO:0000256" key="2">
    <source>
        <dbReference type="ARBA" id="ARBA00022490"/>
    </source>
</evidence>
<dbReference type="eggNOG" id="COG0037">
    <property type="taxonomic scope" value="Bacteria"/>
</dbReference>
<evidence type="ECO:0000256" key="6">
    <source>
        <dbReference type="ARBA" id="ARBA00022840"/>
    </source>
</evidence>
<keyword evidence="11" id="KW-1185">Reference proteome</keyword>
<dbReference type="Gene3D" id="3.40.50.620">
    <property type="entry name" value="HUPs"/>
    <property type="match status" value="1"/>
</dbReference>
<sequence length="469" mass="52850">MTDQSFEYEKRLKKSFIPSRGERFFALKKHLSEQMEKVAGRPVVMAFSGGVDSTVLLHLLVCLRDKGEIESLSAIHVHHGLSGNADSWADHCLSVCQQWEVPLQVVRVSLEHSSDLERQAREARYTAFEGCLPEGGCLVMGHHQDDQAETVLFRLLRGSGLDGVAGMPVSRELGSGVLFRPLLSITRQVVENYAENVGLKFVEDESNQDQRFRRNFLRHNLMPQIEAAWPGVSSRLAQFSEDVSEVNQLLFQQTKEMAEKVIEAPPNTLWGGCSVIDVASLSSIDRASAQRVLRYWLAANHLKMPDRVLLNSVFSDVMDASPDAEPVVQFEDHQLRRFAGKLVLICQFEHKERSELKWSWDQDQAYELPFSGGRLSVINGGEVRLPGGAVRILFRSQVPAGMKVAVKGRAGRKSIKRWLQEYKVPPWVRDVIPFIFHGNELIALPGIFVTEHYACEPHLGKKLSWKPGF</sequence>
<dbReference type="SUPFAM" id="SSF82829">
    <property type="entry name" value="MesJ substrate recognition domain-like"/>
    <property type="match status" value="1"/>
</dbReference>
<dbReference type="CDD" id="cd01992">
    <property type="entry name" value="TilS_N"/>
    <property type="match status" value="1"/>
</dbReference>
<keyword evidence="4 8" id="KW-0819">tRNA processing</keyword>
<dbReference type="Pfam" id="PF11734">
    <property type="entry name" value="TilS_C"/>
    <property type="match status" value="1"/>
</dbReference>
<evidence type="ECO:0000256" key="3">
    <source>
        <dbReference type="ARBA" id="ARBA00022598"/>
    </source>
</evidence>
<evidence type="ECO:0000313" key="10">
    <source>
        <dbReference type="EMBL" id="KEQ17796.1"/>
    </source>
</evidence>
<reference evidence="10 11" key="1">
    <citation type="submission" date="2014-06" db="EMBL/GenBank/DDBJ databases">
        <title>Whole Genome Sequences of Three Symbiotic Endozoicomonas Bacteria.</title>
        <authorList>
            <person name="Neave M.J."/>
            <person name="Apprill A."/>
            <person name="Voolstra C.R."/>
        </authorList>
    </citation>
    <scope>NUCLEOTIDE SEQUENCE [LARGE SCALE GENOMIC DNA]</scope>
    <source>
        <strain evidence="10 11">DSM 25634</strain>
    </source>
</reference>
<evidence type="ECO:0000256" key="5">
    <source>
        <dbReference type="ARBA" id="ARBA00022741"/>
    </source>
</evidence>
<feature type="binding site" evidence="8">
    <location>
        <begin position="48"/>
        <end position="53"/>
    </location>
    <ligand>
        <name>ATP</name>
        <dbReference type="ChEBI" id="CHEBI:30616"/>
    </ligand>
</feature>
<comment type="similarity">
    <text evidence="8">Belongs to the tRNA(Ile)-lysidine synthase family.</text>
</comment>
<evidence type="ECO:0000256" key="8">
    <source>
        <dbReference type="HAMAP-Rule" id="MF_01161"/>
    </source>
</evidence>
<dbReference type="SUPFAM" id="SSF56037">
    <property type="entry name" value="PheT/TilS domain"/>
    <property type="match status" value="1"/>
</dbReference>
<dbReference type="NCBIfam" id="TIGR02432">
    <property type="entry name" value="lysidine_TilS_N"/>
    <property type="match status" value="1"/>
</dbReference>
<dbReference type="EC" id="6.3.4.19" evidence="8"/>
<feature type="domain" description="Lysidine-tRNA(Ile) synthetase C-terminal" evidence="9">
    <location>
        <begin position="392"/>
        <end position="465"/>
    </location>
</feature>
<dbReference type="PANTHER" id="PTHR43033">
    <property type="entry name" value="TRNA(ILE)-LYSIDINE SYNTHASE-RELATED"/>
    <property type="match status" value="1"/>
</dbReference>
<protein>
    <recommendedName>
        <fullName evidence="8">tRNA(Ile)-lysidine synthase</fullName>
        <ecNumber evidence="8">6.3.4.19</ecNumber>
    </recommendedName>
    <alternativeName>
        <fullName evidence="8">tRNA(Ile)-2-lysyl-cytidine synthase</fullName>
    </alternativeName>
    <alternativeName>
        <fullName evidence="8">tRNA(Ile)-lysidine synthetase</fullName>
    </alternativeName>
</protein>
<gene>
    <name evidence="8" type="primary">tilS</name>
    <name evidence="10" type="ORF">GZ78_09010</name>
</gene>
<dbReference type="InterPro" id="IPR012094">
    <property type="entry name" value="tRNA_Ile_lys_synt"/>
</dbReference>
<keyword evidence="3 8" id="KW-0436">Ligase</keyword>
<dbReference type="GO" id="GO:0006400">
    <property type="term" value="P:tRNA modification"/>
    <property type="evidence" value="ECO:0007669"/>
    <property type="project" value="UniProtKB-UniRule"/>
</dbReference>
<dbReference type="SMART" id="SM00977">
    <property type="entry name" value="TilS_C"/>
    <property type="match status" value="1"/>
</dbReference>
<comment type="catalytic activity">
    <reaction evidence="7 8">
        <text>cytidine(34) in tRNA(Ile2) + L-lysine + ATP = lysidine(34) in tRNA(Ile2) + AMP + diphosphate + H(+)</text>
        <dbReference type="Rhea" id="RHEA:43744"/>
        <dbReference type="Rhea" id="RHEA-COMP:10625"/>
        <dbReference type="Rhea" id="RHEA-COMP:10670"/>
        <dbReference type="ChEBI" id="CHEBI:15378"/>
        <dbReference type="ChEBI" id="CHEBI:30616"/>
        <dbReference type="ChEBI" id="CHEBI:32551"/>
        <dbReference type="ChEBI" id="CHEBI:33019"/>
        <dbReference type="ChEBI" id="CHEBI:82748"/>
        <dbReference type="ChEBI" id="CHEBI:83665"/>
        <dbReference type="ChEBI" id="CHEBI:456215"/>
        <dbReference type="EC" id="6.3.4.19"/>
    </reaction>
</comment>
<dbReference type="AlphaFoldDB" id="A0A081NH73"/>
<dbReference type="EMBL" id="JOKH01000002">
    <property type="protein sequence ID" value="KEQ17796.1"/>
    <property type="molecule type" value="Genomic_DNA"/>
</dbReference>
<keyword evidence="2 8" id="KW-0963">Cytoplasm</keyword>
<comment type="domain">
    <text evidence="8">The N-terminal region contains the highly conserved SGGXDS motif, predicted to be a P-loop motif involved in ATP binding.</text>
</comment>
<dbReference type="Gene3D" id="1.20.59.20">
    <property type="match status" value="1"/>
</dbReference>
<evidence type="ECO:0000313" key="11">
    <source>
        <dbReference type="Proteomes" id="UP000028073"/>
    </source>
</evidence>
<evidence type="ECO:0000256" key="7">
    <source>
        <dbReference type="ARBA" id="ARBA00048539"/>
    </source>
</evidence>
<dbReference type="GO" id="GO:0005737">
    <property type="term" value="C:cytoplasm"/>
    <property type="evidence" value="ECO:0007669"/>
    <property type="project" value="UniProtKB-SubCell"/>
</dbReference>
<proteinExistence type="inferred from homology"/>
<dbReference type="InterPro" id="IPR014729">
    <property type="entry name" value="Rossmann-like_a/b/a_fold"/>
</dbReference>
<dbReference type="Pfam" id="PF01171">
    <property type="entry name" value="ATP_bind_3"/>
    <property type="match status" value="1"/>
</dbReference>
<keyword evidence="6 8" id="KW-0067">ATP-binding</keyword>
<dbReference type="GO" id="GO:0032267">
    <property type="term" value="F:tRNA(Ile)-lysidine synthase activity"/>
    <property type="evidence" value="ECO:0007669"/>
    <property type="project" value="UniProtKB-EC"/>
</dbReference>
<dbReference type="InterPro" id="IPR012796">
    <property type="entry name" value="Lysidine-tRNA-synth_C"/>
</dbReference>
<dbReference type="InterPro" id="IPR015262">
    <property type="entry name" value="tRNA_Ile_lys_synt_subst-bd"/>
</dbReference>
<dbReference type="SUPFAM" id="SSF52402">
    <property type="entry name" value="Adenine nucleotide alpha hydrolases-like"/>
    <property type="match status" value="1"/>
</dbReference>
<evidence type="ECO:0000256" key="4">
    <source>
        <dbReference type="ARBA" id="ARBA00022694"/>
    </source>
</evidence>
<name>A0A081NH73_9GAMM</name>
<comment type="caution">
    <text evidence="10">The sequence shown here is derived from an EMBL/GenBank/DDBJ whole genome shotgun (WGS) entry which is preliminary data.</text>
</comment>
<comment type="subcellular location">
    <subcellularLocation>
        <location evidence="1 8">Cytoplasm</location>
    </subcellularLocation>
</comment>
<dbReference type="InterPro" id="IPR012795">
    <property type="entry name" value="tRNA_Ile_lys_synt_N"/>
</dbReference>
<dbReference type="Pfam" id="PF09179">
    <property type="entry name" value="TilS"/>
    <property type="match status" value="1"/>
</dbReference>
<evidence type="ECO:0000259" key="9">
    <source>
        <dbReference type="SMART" id="SM00977"/>
    </source>
</evidence>
<dbReference type="HAMAP" id="MF_01161">
    <property type="entry name" value="tRNA_Ile_lys_synt"/>
    <property type="match status" value="1"/>
</dbReference>
<dbReference type="PANTHER" id="PTHR43033:SF1">
    <property type="entry name" value="TRNA(ILE)-LYSIDINE SYNTHASE-RELATED"/>
    <property type="match status" value="1"/>
</dbReference>
<dbReference type="Proteomes" id="UP000028073">
    <property type="component" value="Unassembled WGS sequence"/>
</dbReference>
<comment type="function">
    <text evidence="8">Ligates lysine onto the cytidine present at position 34 of the AUA codon-specific tRNA(Ile) that contains the anticodon CAU, in an ATP-dependent manner. Cytidine is converted to lysidine, thus changing the amino acid specificity of the tRNA from methionine to isoleucine.</text>
</comment>
<organism evidence="10 11">
    <name type="scientific">Endozoicomonas numazuensis</name>
    <dbReference type="NCBI Taxonomy" id="1137799"/>
    <lineage>
        <taxon>Bacteria</taxon>
        <taxon>Pseudomonadati</taxon>
        <taxon>Pseudomonadota</taxon>
        <taxon>Gammaproteobacteria</taxon>
        <taxon>Oceanospirillales</taxon>
        <taxon>Endozoicomonadaceae</taxon>
        <taxon>Endozoicomonas</taxon>
    </lineage>
</organism>
<accession>A0A081NH73</accession>
<dbReference type="NCBIfam" id="TIGR02433">
    <property type="entry name" value="lysidine_TilS_C"/>
    <property type="match status" value="1"/>
</dbReference>
<evidence type="ECO:0000256" key="1">
    <source>
        <dbReference type="ARBA" id="ARBA00004496"/>
    </source>
</evidence>